<accession>A0A5C6ECM1</accession>
<dbReference type="AlphaFoldDB" id="A0A5C6ECM1"/>
<organism evidence="2 3">
    <name type="scientific">Novipirellula aureliae</name>
    <dbReference type="NCBI Taxonomy" id="2527966"/>
    <lineage>
        <taxon>Bacteria</taxon>
        <taxon>Pseudomonadati</taxon>
        <taxon>Planctomycetota</taxon>
        <taxon>Planctomycetia</taxon>
        <taxon>Pirellulales</taxon>
        <taxon>Pirellulaceae</taxon>
        <taxon>Novipirellula</taxon>
    </lineage>
</organism>
<dbReference type="GO" id="GO:0016491">
    <property type="term" value="F:oxidoreductase activity"/>
    <property type="evidence" value="ECO:0007669"/>
    <property type="project" value="InterPro"/>
</dbReference>
<dbReference type="SUPFAM" id="SSF51905">
    <property type="entry name" value="FAD/NAD(P)-binding domain"/>
    <property type="match status" value="1"/>
</dbReference>
<evidence type="ECO:0000313" key="3">
    <source>
        <dbReference type="Proteomes" id="UP000315471"/>
    </source>
</evidence>
<keyword evidence="3" id="KW-1185">Reference proteome</keyword>
<feature type="domain" description="Amine oxidase" evidence="1">
    <location>
        <begin position="4"/>
        <end position="81"/>
    </location>
</feature>
<reference evidence="2 3" key="1">
    <citation type="submission" date="2019-02" db="EMBL/GenBank/DDBJ databases">
        <title>Deep-cultivation of Planctomycetes and their phenomic and genomic characterization uncovers novel biology.</title>
        <authorList>
            <person name="Wiegand S."/>
            <person name="Jogler M."/>
            <person name="Boedeker C."/>
            <person name="Pinto D."/>
            <person name="Vollmers J."/>
            <person name="Rivas-Marin E."/>
            <person name="Kohn T."/>
            <person name="Peeters S.H."/>
            <person name="Heuer A."/>
            <person name="Rast P."/>
            <person name="Oberbeckmann S."/>
            <person name="Bunk B."/>
            <person name="Jeske O."/>
            <person name="Meyerdierks A."/>
            <person name="Storesund J.E."/>
            <person name="Kallscheuer N."/>
            <person name="Luecker S."/>
            <person name="Lage O.M."/>
            <person name="Pohl T."/>
            <person name="Merkel B.J."/>
            <person name="Hornburger P."/>
            <person name="Mueller R.-W."/>
            <person name="Bruemmer F."/>
            <person name="Labrenz M."/>
            <person name="Spormann A.M."/>
            <person name="Op Den Camp H."/>
            <person name="Overmann J."/>
            <person name="Amann R."/>
            <person name="Jetten M.S.M."/>
            <person name="Mascher T."/>
            <person name="Medema M.H."/>
            <person name="Devos D.P."/>
            <person name="Kaster A.-K."/>
            <person name="Ovreas L."/>
            <person name="Rohde M."/>
            <person name="Galperin M.Y."/>
            <person name="Jogler C."/>
        </authorList>
    </citation>
    <scope>NUCLEOTIDE SEQUENCE [LARGE SCALE GENOMIC DNA]</scope>
    <source>
        <strain evidence="2 3">Q31b</strain>
    </source>
</reference>
<evidence type="ECO:0000313" key="2">
    <source>
        <dbReference type="EMBL" id="TWU45697.1"/>
    </source>
</evidence>
<gene>
    <name evidence="2" type="ORF">Q31b_08730</name>
</gene>
<sequence>MLTSQLVSWFGDEVIDWRRLNVYHVPSGLPKLSLDPVEQEKRKAASWKLTLHPNVWVCGDHCETASTQGAMHSGLRVAEKIQESVSRT</sequence>
<dbReference type="OrthoDB" id="9767561at2"/>
<dbReference type="InterPro" id="IPR002937">
    <property type="entry name" value="Amino_oxidase"/>
</dbReference>
<proteinExistence type="predicted"/>
<dbReference type="Proteomes" id="UP000315471">
    <property type="component" value="Unassembled WGS sequence"/>
</dbReference>
<name>A0A5C6ECM1_9BACT</name>
<dbReference type="EMBL" id="SJPY01000001">
    <property type="protein sequence ID" value="TWU45697.1"/>
    <property type="molecule type" value="Genomic_DNA"/>
</dbReference>
<dbReference type="InterPro" id="IPR036188">
    <property type="entry name" value="FAD/NAD-bd_sf"/>
</dbReference>
<dbReference type="RefSeq" id="WP_146598354.1">
    <property type="nucleotide sequence ID" value="NZ_SJPY01000001.1"/>
</dbReference>
<dbReference type="Pfam" id="PF01593">
    <property type="entry name" value="Amino_oxidase"/>
    <property type="match status" value="1"/>
</dbReference>
<evidence type="ECO:0000259" key="1">
    <source>
        <dbReference type="Pfam" id="PF01593"/>
    </source>
</evidence>
<comment type="caution">
    <text evidence="2">The sequence shown here is derived from an EMBL/GenBank/DDBJ whole genome shotgun (WGS) entry which is preliminary data.</text>
</comment>
<protein>
    <recommendedName>
        <fullName evidence="1">Amine oxidase domain-containing protein</fullName>
    </recommendedName>
</protein>